<protein>
    <recommendedName>
        <fullName evidence="1">Phospholipase C/D domain-containing protein</fullName>
    </recommendedName>
</protein>
<dbReference type="EMBL" id="CP034159">
    <property type="protein sequence ID" value="AZI32221.1"/>
    <property type="molecule type" value="Genomic_DNA"/>
</dbReference>
<accession>A0A3G8XU62</accession>
<keyword evidence="3" id="KW-1185">Reference proteome</keyword>
<dbReference type="AlphaFoldDB" id="A0A3G8XU62"/>
<evidence type="ECO:0000259" key="1">
    <source>
        <dbReference type="Pfam" id="PF00882"/>
    </source>
</evidence>
<organism evidence="2 3">
    <name type="scientific">Kaistella carnis</name>
    <dbReference type="NCBI Taxonomy" id="1241979"/>
    <lineage>
        <taxon>Bacteria</taxon>
        <taxon>Pseudomonadati</taxon>
        <taxon>Bacteroidota</taxon>
        <taxon>Flavobacteriia</taxon>
        <taxon>Flavobacteriales</taxon>
        <taxon>Weeksellaceae</taxon>
        <taxon>Chryseobacterium group</taxon>
        <taxon>Kaistella</taxon>
    </lineage>
</organism>
<feature type="domain" description="Phospholipase C/D" evidence="1">
    <location>
        <begin position="169"/>
        <end position="260"/>
    </location>
</feature>
<sequence length="389" mass="44425">MPGPSTHILVADEIVANLQKLSTDWPFKFEGYKENINSPPDLAKLASTYNNYYALGAVGPDLFYFLADFRAKYGLPMAELIKIVDFLDNIYGKLDEWILSKWEHYFGAVNQNIEEEISRLTGDLSSVVADIMGSLSSILMQAIIDVAAERKDWCGLFSLGHNFGIDNKDFFWADMLHYRRTSTFANNLWIIADEKGKTEPENAKLWSDRLKAYALGYISHVATDVTAHAFINTKAGGPYRLHWQRHHLVETHVDTKAYNIKHGSDAIFNQYTQSAVHYRFAFGEDGGAAEHVRPNYDPGDNTLRGRYVRRRQLDVDSDMPDLLAELLREAMDRTYDTQGQKSKHGIFRTSPDIIISDDGRPETEDIKATFHVLFRYFKFSSRDGFAHEK</sequence>
<dbReference type="OrthoDB" id="648959at2"/>
<proteinExistence type="predicted"/>
<name>A0A3G8XU62_9FLAO</name>
<reference evidence="3" key="1">
    <citation type="submission" date="2018-11" db="EMBL/GenBank/DDBJ databases">
        <title>Proposal to divide the Flavobacteriaceae and reorganize its genera based on Amino Acid Identity values calculated from whole genome sequences.</title>
        <authorList>
            <person name="Nicholson A.C."/>
            <person name="Gulvik C.A."/>
            <person name="Whitney A.M."/>
            <person name="Humrighouse B.W."/>
            <person name="Bell M."/>
            <person name="Holmes B."/>
            <person name="Steigerwalt A.G."/>
            <person name="Villarma A."/>
            <person name="Sheth M."/>
            <person name="Batra D."/>
            <person name="Pryor J."/>
            <person name="Bernardet J.-F."/>
            <person name="Hugo C."/>
            <person name="Kampfer P."/>
            <person name="Newman J.D."/>
            <person name="McQuiston J.R."/>
        </authorList>
    </citation>
    <scope>NUCLEOTIDE SEQUENCE [LARGE SCALE GENOMIC DNA]</scope>
    <source>
        <strain evidence="3">G0081</strain>
    </source>
</reference>
<dbReference type="Pfam" id="PF00882">
    <property type="entry name" value="Zn_dep_PLPC"/>
    <property type="match status" value="1"/>
</dbReference>
<gene>
    <name evidence="2" type="ORF">EIB73_03050</name>
</gene>
<dbReference type="Proteomes" id="UP000270185">
    <property type="component" value="Chromosome"/>
</dbReference>
<dbReference type="InterPro" id="IPR029002">
    <property type="entry name" value="PLPC/GPLD1"/>
</dbReference>
<dbReference type="RefSeq" id="WP_125022521.1">
    <property type="nucleotide sequence ID" value="NZ_CP034159.1"/>
</dbReference>
<evidence type="ECO:0000313" key="3">
    <source>
        <dbReference type="Proteomes" id="UP000270185"/>
    </source>
</evidence>
<dbReference type="KEGG" id="ccas:EIB73_03050"/>
<evidence type="ECO:0000313" key="2">
    <source>
        <dbReference type="EMBL" id="AZI32221.1"/>
    </source>
</evidence>